<evidence type="ECO:0000256" key="1">
    <source>
        <dbReference type="SAM" id="MobiDB-lite"/>
    </source>
</evidence>
<sequence length="303" mass="33964">MPPDQNQNINLLPGDLQRKREVIKKVIASDVVEYTQPQNGQTTKLQPNFLNQTRPVIKPLPKKEPAKKPEPKPEPKKEPKESWWRKIKAAPVPVAPKKEEPKPVAPKEPVNLDVNLLSEEYAEVFKVRNQKSILITWVVITAAVIIFAYLGIYLYQIKKSAAIRQTSQINAELEKTIATYSGLEQEDALLLQKISSLKTLLGNHVSLSNFLRLLEAVTTPEVTYTALAASREGLVTITALATDYTALARQLSILQEHTEWVRDAQVTSAQLSKDNQAKSRGVEFDLLLKVDQSVFSETEKIAP</sequence>
<dbReference type="STRING" id="1798553.A3H70_02555"/>
<feature type="transmembrane region" description="Helical" evidence="2">
    <location>
        <begin position="134"/>
        <end position="155"/>
    </location>
</feature>
<keyword evidence="2" id="KW-1133">Transmembrane helix</keyword>
<dbReference type="AlphaFoldDB" id="A0A1G2BQ20"/>
<evidence type="ECO:0000256" key="2">
    <source>
        <dbReference type="SAM" id="Phobius"/>
    </source>
</evidence>
<protein>
    <submittedName>
        <fullName evidence="3">Uncharacterized protein</fullName>
    </submittedName>
</protein>
<evidence type="ECO:0000313" key="3">
    <source>
        <dbReference type="EMBL" id="OGY91201.1"/>
    </source>
</evidence>
<feature type="compositionally biased region" description="Basic and acidic residues" evidence="1">
    <location>
        <begin position="61"/>
        <end position="83"/>
    </location>
</feature>
<gene>
    <name evidence="3" type="ORF">A3H70_02555</name>
</gene>
<keyword evidence="2" id="KW-0812">Transmembrane</keyword>
<evidence type="ECO:0000313" key="4">
    <source>
        <dbReference type="Proteomes" id="UP000178109"/>
    </source>
</evidence>
<feature type="region of interest" description="Disordered" evidence="1">
    <location>
        <begin position="32"/>
        <end position="83"/>
    </location>
</feature>
<feature type="compositionally biased region" description="Polar residues" evidence="1">
    <location>
        <begin position="35"/>
        <end position="54"/>
    </location>
</feature>
<proteinExistence type="predicted"/>
<comment type="caution">
    <text evidence="3">The sequence shown here is derived from an EMBL/GenBank/DDBJ whole genome shotgun (WGS) entry which is preliminary data.</text>
</comment>
<dbReference type="Proteomes" id="UP000178109">
    <property type="component" value="Unassembled WGS sequence"/>
</dbReference>
<dbReference type="EMBL" id="MHKO01000051">
    <property type="protein sequence ID" value="OGY91201.1"/>
    <property type="molecule type" value="Genomic_DNA"/>
</dbReference>
<accession>A0A1G2BQ20</accession>
<reference evidence="3 4" key="1">
    <citation type="journal article" date="2016" name="Nat. Commun.">
        <title>Thousands of microbial genomes shed light on interconnected biogeochemical processes in an aquifer system.</title>
        <authorList>
            <person name="Anantharaman K."/>
            <person name="Brown C.T."/>
            <person name="Hug L.A."/>
            <person name="Sharon I."/>
            <person name="Castelle C.J."/>
            <person name="Probst A.J."/>
            <person name="Thomas B.C."/>
            <person name="Singh A."/>
            <person name="Wilkins M.J."/>
            <person name="Karaoz U."/>
            <person name="Brodie E.L."/>
            <person name="Williams K.H."/>
            <person name="Hubbard S.S."/>
            <person name="Banfield J.F."/>
        </authorList>
    </citation>
    <scope>NUCLEOTIDE SEQUENCE [LARGE SCALE GENOMIC DNA]</scope>
</reference>
<organism evidence="3 4">
    <name type="scientific">Candidatus Komeilibacteria bacterium RIFCSPLOWO2_02_FULL_48_11</name>
    <dbReference type="NCBI Taxonomy" id="1798553"/>
    <lineage>
        <taxon>Bacteria</taxon>
        <taxon>Candidatus Komeiliibacteriota</taxon>
    </lineage>
</organism>
<keyword evidence="2" id="KW-0472">Membrane</keyword>
<name>A0A1G2BQ20_9BACT</name>